<gene>
    <name evidence="2" type="ORF">AUK13_00255</name>
</gene>
<evidence type="ECO:0000256" key="1">
    <source>
        <dbReference type="SAM" id="Phobius"/>
    </source>
</evidence>
<keyword evidence="1" id="KW-1133">Transmembrane helix</keyword>
<comment type="caution">
    <text evidence="2">The sequence shown here is derived from an EMBL/GenBank/DDBJ whole genome shotgun (WGS) entry which is preliminary data.</text>
</comment>
<accession>A0A1J5FNX8</accession>
<dbReference type="Proteomes" id="UP000183922">
    <property type="component" value="Unassembled WGS sequence"/>
</dbReference>
<reference evidence="2 3" key="1">
    <citation type="journal article" date="2016" name="Environ. Microbiol.">
        <title>Genomic resolution of a cold subsurface aquifer community provides metabolic insights for novel microbes adapted to high CO concentrations.</title>
        <authorList>
            <person name="Probst A.J."/>
            <person name="Castelle C.J."/>
            <person name="Singh A."/>
            <person name="Brown C.T."/>
            <person name="Anantharaman K."/>
            <person name="Sharon I."/>
            <person name="Hug L.A."/>
            <person name="Burstein D."/>
            <person name="Emerson J.B."/>
            <person name="Thomas B.C."/>
            <person name="Banfield J.F."/>
        </authorList>
    </citation>
    <scope>NUCLEOTIDE SEQUENCE [LARGE SCALE GENOMIC DNA]</scope>
    <source>
        <strain evidence="2">CG2_30_39_24</strain>
    </source>
</reference>
<organism evidence="2 3">
    <name type="scientific">Candidatus Kuenenbacteria bacterium CG2_30_39_24</name>
    <dbReference type="NCBI Taxonomy" id="1805236"/>
    <lineage>
        <taxon>Bacteria</taxon>
        <taxon>Candidatus Kueneniibacteriota</taxon>
    </lineage>
</organism>
<evidence type="ECO:0000313" key="2">
    <source>
        <dbReference type="EMBL" id="OIP56760.1"/>
    </source>
</evidence>
<protein>
    <submittedName>
        <fullName evidence="2">Uncharacterized protein</fullName>
    </submittedName>
</protein>
<name>A0A1J5FNX8_9BACT</name>
<sequence>MDNLDEVKTKSSLYCWVVLFLIITGTLIFMINFYNKTIDEISNNATVLNNHFNQTLEYDQDYQN</sequence>
<dbReference type="EMBL" id="MNYR01000006">
    <property type="protein sequence ID" value="OIP56760.1"/>
    <property type="molecule type" value="Genomic_DNA"/>
</dbReference>
<proteinExistence type="predicted"/>
<evidence type="ECO:0000313" key="3">
    <source>
        <dbReference type="Proteomes" id="UP000183922"/>
    </source>
</evidence>
<feature type="transmembrane region" description="Helical" evidence="1">
    <location>
        <begin position="12"/>
        <end position="34"/>
    </location>
</feature>
<dbReference type="STRING" id="1805236.AUK13_00255"/>
<dbReference type="AlphaFoldDB" id="A0A1J5FNX8"/>
<keyword evidence="1" id="KW-0812">Transmembrane</keyword>
<keyword evidence="1" id="KW-0472">Membrane</keyword>